<dbReference type="Pfam" id="PF01909">
    <property type="entry name" value="NTP_transf_2"/>
    <property type="match status" value="1"/>
</dbReference>
<dbReference type="AlphaFoldDB" id="A0A7Y9K3B2"/>
<dbReference type="Proteomes" id="UP000517753">
    <property type="component" value="Unassembled WGS sequence"/>
</dbReference>
<reference evidence="2 3" key="1">
    <citation type="submission" date="2020-08" db="EMBL/GenBank/DDBJ databases">
        <title>The Agave Microbiome: Exploring the role of microbial communities in plant adaptations to desert environments.</title>
        <authorList>
            <person name="Partida-Martinez L.P."/>
        </authorList>
    </citation>
    <scope>NUCLEOTIDE SEQUENCE [LARGE SCALE GENOMIC DNA]</scope>
    <source>
        <strain evidence="2 3">AS2.3</strain>
    </source>
</reference>
<evidence type="ECO:0000313" key="3">
    <source>
        <dbReference type="Proteomes" id="UP000517753"/>
    </source>
</evidence>
<dbReference type="GO" id="GO:0016779">
    <property type="term" value="F:nucleotidyltransferase activity"/>
    <property type="evidence" value="ECO:0007669"/>
    <property type="project" value="InterPro"/>
</dbReference>
<dbReference type="InterPro" id="IPR043519">
    <property type="entry name" value="NT_sf"/>
</dbReference>
<comment type="caution">
    <text evidence="2">The sequence shown here is derived from an EMBL/GenBank/DDBJ whole genome shotgun (WGS) entry which is preliminary data.</text>
</comment>
<evidence type="ECO:0000259" key="1">
    <source>
        <dbReference type="Pfam" id="PF01909"/>
    </source>
</evidence>
<organism evidence="2 3">
    <name type="scientific">Sphingomonas melonis</name>
    <dbReference type="NCBI Taxonomy" id="152682"/>
    <lineage>
        <taxon>Bacteria</taxon>
        <taxon>Pseudomonadati</taxon>
        <taxon>Pseudomonadota</taxon>
        <taxon>Alphaproteobacteria</taxon>
        <taxon>Sphingomonadales</taxon>
        <taxon>Sphingomonadaceae</taxon>
        <taxon>Sphingomonas</taxon>
    </lineage>
</organism>
<name>A0A7Y9K3B2_9SPHN</name>
<feature type="domain" description="Polymerase nucleotidyl transferase" evidence="1">
    <location>
        <begin position="11"/>
        <end position="78"/>
    </location>
</feature>
<gene>
    <name evidence="2" type="ORF">HD841_003730</name>
</gene>
<keyword evidence="3" id="KW-1185">Reference proteome</keyword>
<protein>
    <submittedName>
        <fullName evidence="2">Putative nucleotidyltransferase</fullName>
    </submittedName>
</protein>
<keyword evidence="2" id="KW-0808">Transferase</keyword>
<sequence length="100" mass="11342">MRLKQRDIDAIRLAARTTFGETASVSLFGSRLRDDLRGGDIDLLIEADPSDEAEWRRVGAFRDLLFRHIDEQKVDVVLIERGRAPSAFARLVQPEARPLP</sequence>
<proteinExistence type="predicted"/>
<dbReference type="Gene3D" id="3.30.460.10">
    <property type="entry name" value="Beta Polymerase, domain 2"/>
    <property type="match status" value="1"/>
</dbReference>
<accession>A0A7Y9K3B2</accession>
<dbReference type="SUPFAM" id="SSF81301">
    <property type="entry name" value="Nucleotidyltransferase"/>
    <property type="match status" value="1"/>
</dbReference>
<dbReference type="InterPro" id="IPR002934">
    <property type="entry name" value="Polymerase_NTP_transf_dom"/>
</dbReference>
<dbReference type="RefSeq" id="WP_179510302.1">
    <property type="nucleotide sequence ID" value="NZ_JACCBY010000007.1"/>
</dbReference>
<dbReference type="EMBL" id="JACCBY010000007">
    <property type="protein sequence ID" value="NYD91911.1"/>
    <property type="molecule type" value="Genomic_DNA"/>
</dbReference>
<evidence type="ECO:0000313" key="2">
    <source>
        <dbReference type="EMBL" id="NYD91911.1"/>
    </source>
</evidence>